<accession>M3IR04</accession>
<comment type="caution">
    <text evidence="2">The sequence shown here is derived from an EMBL/GenBank/DDBJ whole genome shotgun (WGS) entry which is preliminary data.</text>
</comment>
<organism evidence="2 3">
    <name type="scientific">Candida maltosa (strain Xu316)</name>
    <name type="common">Yeast</name>
    <dbReference type="NCBI Taxonomy" id="1245528"/>
    <lineage>
        <taxon>Eukaryota</taxon>
        <taxon>Fungi</taxon>
        <taxon>Dikarya</taxon>
        <taxon>Ascomycota</taxon>
        <taxon>Saccharomycotina</taxon>
        <taxon>Pichiomycetes</taxon>
        <taxon>Debaryomycetaceae</taxon>
        <taxon>Candida/Lodderomyces clade</taxon>
        <taxon>Candida</taxon>
    </lineage>
</organism>
<name>M3IR04_CANMX</name>
<feature type="compositionally biased region" description="Polar residues" evidence="1">
    <location>
        <begin position="216"/>
        <end position="229"/>
    </location>
</feature>
<evidence type="ECO:0000313" key="3">
    <source>
        <dbReference type="Proteomes" id="UP000011777"/>
    </source>
</evidence>
<dbReference type="AlphaFoldDB" id="M3IR04"/>
<dbReference type="HOGENOM" id="CLU_051711_0_0_1"/>
<evidence type="ECO:0000313" key="2">
    <source>
        <dbReference type="EMBL" id="EMG48951.1"/>
    </source>
</evidence>
<feature type="compositionally biased region" description="Polar residues" evidence="1">
    <location>
        <begin position="194"/>
        <end position="208"/>
    </location>
</feature>
<protein>
    <submittedName>
        <fullName evidence="2">Uncharacterized protein</fullName>
    </submittedName>
</protein>
<keyword evidence="3" id="KW-1185">Reference proteome</keyword>
<reference evidence="2 3" key="1">
    <citation type="submission" date="2013-02" db="EMBL/GenBank/DDBJ databases">
        <title>Genome sequence of Candida maltosa Xu316, a potential industrial strain for xylitol and ethanol production.</title>
        <authorList>
            <person name="Yu J."/>
            <person name="Wang Q."/>
            <person name="Geng X."/>
            <person name="Bao W."/>
            <person name="He P."/>
            <person name="Cai J."/>
        </authorList>
    </citation>
    <scope>NUCLEOTIDE SEQUENCE [LARGE SCALE GENOMIC DNA]</scope>
    <source>
        <strain evidence="3">Xu316</strain>
    </source>
</reference>
<gene>
    <name evidence="2" type="ORF">G210_0380</name>
</gene>
<evidence type="ECO:0000256" key="1">
    <source>
        <dbReference type="SAM" id="MobiDB-lite"/>
    </source>
</evidence>
<proteinExistence type="predicted"/>
<dbReference type="Proteomes" id="UP000011777">
    <property type="component" value="Unassembled WGS sequence"/>
</dbReference>
<dbReference type="OrthoDB" id="4093987at2759"/>
<feature type="region of interest" description="Disordered" evidence="1">
    <location>
        <begin position="192"/>
        <end position="229"/>
    </location>
</feature>
<sequence>MSTFITILEEEITYIQDLLQSIPFSSDRTTHFLQAYKLSHQQLMKLNEQPGKFPVDANKLLKLGISLGNLIKTLQVDEESYQHQHNQQRQFLQNLNNSRTNGTINHNNNTNTSNVNNGNSTNSSRVASTISDPFREPFQPPPPKHLSQASVNAVANNNGNGSGMAVQPPYQVKFIKNLVNILKNFDIGPKSDPFQASNNRDSIASNHSMPPHTPQRVLSNGSGASSNTSPIKLNSKQLLIEKLEININLDNLFIYKIILKLILEIFQILKQNLINTTNKLNESSSSSSLLFASPKYDIDESSSIFSSNSVNSQESNLSNDEYYKLLSKILSRVSHGIVQPFIIMIYRELVESTITDDFTQLINSL</sequence>
<feature type="compositionally biased region" description="Low complexity" evidence="1">
    <location>
        <begin position="97"/>
        <end position="124"/>
    </location>
</feature>
<dbReference type="OMA" id="NSAMTID"/>
<dbReference type="EMBL" id="AOGT01000885">
    <property type="protein sequence ID" value="EMG48951.1"/>
    <property type="molecule type" value="Genomic_DNA"/>
</dbReference>
<dbReference type="eggNOG" id="ENOG502RPZ3">
    <property type="taxonomic scope" value="Eukaryota"/>
</dbReference>
<feature type="region of interest" description="Disordered" evidence="1">
    <location>
        <begin position="97"/>
        <end position="148"/>
    </location>
</feature>